<organism evidence="2 3">
    <name type="scientific">Candidatus Brocadia carolinensis</name>
    <dbReference type="NCBI Taxonomy" id="1004156"/>
    <lineage>
        <taxon>Bacteria</taxon>
        <taxon>Pseudomonadati</taxon>
        <taxon>Planctomycetota</taxon>
        <taxon>Candidatus Brocadiia</taxon>
        <taxon>Candidatus Brocadiales</taxon>
        <taxon>Candidatus Brocadiaceae</taxon>
        <taxon>Candidatus Brocadia</taxon>
    </lineage>
</organism>
<protein>
    <recommendedName>
        <fullName evidence="1">SnoaL-like domain-containing protein</fullName>
    </recommendedName>
</protein>
<gene>
    <name evidence="2" type="ORF">AYP45_13015</name>
</gene>
<dbReference type="PANTHER" id="PTHR38436:SF1">
    <property type="entry name" value="ESTER CYCLASE"/>
    <property type="match status" value="1"/>
</dbReference>
<sequence>MANGLTPEQREARIKVVEEHMHAENAHDIHRIMATFGPHPTLTFNGMTFDGHASIRAFYEELGFGSPHGGFPDLRAEVLHQHVSEDTIMVEVMLYGTHTQTWQGIPATGREIAVPACAVFLFDATGKLAGERVYCDGGLLLKQMGVLPDT</sequence>
<accession>A0A1V4ARM0</accession>
<dbReference type="PANTHER" id="PTHR38436">
    <property type="entry name" value="POLYKETIDE CYCLASE SNOAL-LIKE DOMAIN"/>
    <property type="match status" value="1"/>
</dbReference>
<dbReference type="AlphaFoldDB" id="A0A1V4ARM0"/>
<evidence type="ECO:0000313" key="2">
    <source>
        <dbReference type="EMBL" id="OOP55757.1"/>
    </source>
</evidence>
<dbReference type="STRING" id="1004156.AYP45_13015"/>
<reference evidence="2 3" key="1">
    <citation type="journal article" date="2017" name="Water Res.">
        <title>Discovery and metagenomic analysis of an anammox bacterial enrichment related to Candidatus "Brocadia caroliniensis" in a full-scale glycerol-fed nitritation-denitritation separate centrate treatment process.</title>
        <authorList>
            <person name="Park H."/>
            <person name="Brotto A.C."/>
            <person name="van Loosdrecht M.C."/>
            <person name="Chandran K."/>
        </authorList>
    </citation>
    <scope>NUCLEOTIDE SEQUENCE [LARGE SCALE GENOMIC DNA]</scope>
    <source>
        <strain evidence="2">26THWARD</strain>
    </source>
</reference>
<dbReference type="InterPro" id="IPR009959">
    <property type="entry name" value="Cyclase_SnoaL-like"/>
</dbReference>
<dbReference type="Proteomes" id="UP000189681">
    <property type="component" value="Unassembled WGS sequence"/>
</dbReference>
<dbReference type="EMBL" id="AYTS01000120">
    <property type="protein sequence ID" value="OOP55757.1"/>
    <property type="molecule type" value="Genomic_DNA"/>
</dbReference>
<dbReference type="Pfam" id="PF12680">
    <property type="entry name" value="SnoaL_2"/>
    <property type="match status" value="1"/>
</dbReference>
<proteinExistence type="predicted"/>
<comment type="caution">
    <text evidence="2">The sequence shown here is derived from an EMBL/GenBank/DDBJ whole genome shotgun (WGS) entry which is preliminary data.</text>
</comment>
<feature type="domain" description="SnoaL-like" evidence="1">
    <location>
        <begin position="17"/>
        <end position="129"/>
    </location>
</feature>
<dbReference type="InterPro" id="IPR037401">
    <property type="entry name" value="SnoaL-like"/>
</dbReference>
<dbReference type="Gene3D" id="3.10.450.50">
    <property type="match status" value="1"/>
</dbReference>
<name>A0A1V4ARM0_9BACT</name>
<evidence type="ECO:0000259" key="1">
    <source>
        <dbReference type="Pfam" id="PF12680"/>
    </source>
</evidence>
<evidence type="ECO:0000313" key="3">
    <source>
        <dbReference type="Proteomes" id="UP000189681"/>
    </source>
</evidence>
<dbReference type="GO" id="GO:0030638">
    <property type="term" value="P:polyketide metabolic process"/>
    <property type="evidence" value="ECO:0007669"/>
    <property type="project" value="InterPro"/>
</dbReference>
<dbReference type="InterPro" id="IPR032710">
    <property type="entry name" value="NTF2-like_dom_sf"/>
</dbReference>
<dbReference type="SUPFAM" id="SSF54427">
    <property type="entry name" value="NTF2-like"/>
    <property type="match status" value="1"/>
</dbReference>